<dbReference type="AlphaFoldDB" id="A0AAE1ERD2"/>
<comment type="subcellular location">
    <subcellularLocation>
        <location evidence="3">Cytoplasm</location>
        <location evidence="3">Cytoskeleton</location>
        <location evidence="3">Spindle</location>
    </subcellularLocation>
    <subcellularLocation>
        <location evidence="4">Cytoplasm</location>
        <location evidence="4">Cytosol</location>
    </subcellularLocation>
    <subcellularLocation>
        <location evidence="2">Mitochondrion</location>
    </subcellularLocation>
    <subcellularLocation>
        <location evidence="1">Nucleus</location>
    </subcellularLocation>
</comment>
<evidence type="ECO:0000256" key="23">
    <source>
        <dbReference type="ARBA" id="ARBA00083956"/>
    </source>
</evidence>
<comment type="caution">
    <text evidence="25">The sequence shown here is derived from an EMBL/GenBank/DDBJ whole genome shotgun (WGS) entry which is preliminary data.</text>
</comment>
<evidence type="ECO:0000256" key="4">
    <source>
        <dbReference type="ARBA" id="ARBA00004514"/>
    </source>
</evidence>
<comment type="catalytic activity">
    <reaction evidence="14">
        <text>decanoyl-CoA + H2O = decanoate + CoA + H(+)</text>
        <dbReference type="Rhea" id="RHEA:40059"/>
        <dbReference type="ChEBI" id="CHEBI:15377"/>
        <dbReference type="ChEBI" id="CHEBI:15378"/>
        <dbReference type="ChEBI" id="CHEBI:27689"/>
        <dbReference type="ChEBI" id="CHEBI:57287"/>
        <dbReference type="ChEBI" id="CHEBI:61430"/>
    </reaction>
    <physiologicalReaction direction="left-to-right" evidence="14">
        <dbReference type="Rhea" id="RHEA:40060"/>
    </physiologicalReaction>
</comment>
<evidence type="ECO:0000256" key="5">
    <source>
        <dbReference type="ARBA" id="ARBA00008324"/>
    </source>
</evidence>
<comment type="catalytic activity">
    <reaction evidence="15">
        <text>dodecanoyl-CoA + H2O = dodecanoate + CoA + H(+)</text>
        <dbReference type="Rhea" id="RHEA:30135"/>
        <dbReference type="ChEBI" id="CHEBI:15377"/>
        <dbReference type="ChEBI" id="CHEBI:15378"/>
        <dbReference type="ChEBI" id="CHEBI:18262"/>
        <dbReference type="ChEBI" id="CHEBI:57287"/>
        <dbReference type="ChEBI" id="CHEBI:57375"/>
    </reaction>
    <physiologicalReaction direction="left-to-right" evidence="15">
        <dbReference type="Rhea" id="RHEA:30136"/>
    </physiologicalReaction>
</comment>
<evidence type="ECO:0000256" key="16">
    <source>
        <dbReference type="ARBA" id="ARBA00050199"/>
    </source>
</evidence>
<evidence type="ECO:0000256" key="1">
    <source>
        <dbReference type="ARBA" id="ARBA00004123"/>
    </source>
</evidence>
<dbReference type="InterPro" id="IPR029069">
    <property type="entry name" value="HotDog_dom_sf"/>
</dbReference>
<accession>A0AAE1ERD2</accession>
<dbReference type="GO" id="GO:0005819">
    <property type="term" value="C:spindle"/>
    <property type="evidence" value="ECO:0007669"/>
    <property type="project" value="UniProtKB-SubCell"/>
</dbReference>
<evidence type="ECO:0000256" key="21">
    <source>
        <dbReference type="ARBA" id="ARBA00075657"/>
    </source>
</evidence>
<evidence type="ECO:0000256" key="17">
    <source>
        <dbReference type="ARBA" id="ARBA00052976"/>
    </source>
</evidence>
<dbReference type="GO" id="GO:0005829">
    <property type="term" value="C:cytosol"/>
    <property type="evidence" value="ECO:0007669"/>
    <property type="project" value="UniProtKB-SubCell"/>
</dbReference>
<keyword evidence="7" id="KW-0378">Hydrolase</keyword>
<dbReference type="InterPro" id="IPR006683">
    <property type="entry name" value="Thioestr_dom"/>
</dbReference>
<dbReference type="GO" id="GO:0005739">
    <property type="term" value="C:mitochondrion"/>
    <property type="evidence" value="ECO:0007669"/>
    <property type="project" value="UniProtKB-SubCell"/>
</dbReference>
<dbReference type="GO" id="GO:0047617">
    <property type="term" value="F:fatty acyl-CoA hydrolase activity"/>
    <property type="evidence" value="ECO:0007669"/>
    <property type="project" value="InterPro"/>
</dbReference>
<evidence type="ECO:0000313" key="26">
    <source>
        <dbReference type="Proteomes" id="UP001286313"/>
    </source>
</evidence>
<keyword evidence="12" id="KW-0539">Nucleus</keyword>
<proteinExistence type="inferred from homology"/>
<comment type="similarity">
    <text evidence="5">Belongs to the thioesterase PaaI family.</text>
</comment>
<name>A0AAE1ERD2_PETCI</name>
<sequence length="157" mass="16943">MASNGAKNFLQQVLNIVTKEGGFDRCISQMRIVSAEKGRCVAEVKLEKEHANRSGAMHGGYTATLVDAVTTLALLTVNQETPGVSVDLNVSYMKAAKTGDEILINAELLKSGKTLAFLSADIVNKETGALIARGSHTKDFGVIIRRSKKTCISEWKM</sequence>
<feature type="domain" description="Thioesterase" evidence="24">
    <location>
        <begin position="55"/>
        <end position="128"/>
    </location>
</feature>
<keyword evidence="9" id="KW-0443">Lipid metabolism</keyword>
<evidence type="ECO:0000256" key="15">
    <source>
        <dbReference type="ARBA" id="ARBA00048074"/>
    </source>
</evidence>
<keyword evidence="11" id="KW-0206">Cytoskeleton</keyword>
<protein>
    <recommendedName>
        <fullName evidence="20">Acyl-coenzyme A thioesterase 13</fullName>
    </recommendedName>
    <alternativeName>
        <fullName evidence="22">Hotdog-fold thioesterase superfamily member 2</fullName>
    </alternativeName>
    <alternativeName>
        <fullName evidence="21">Palmitoyl-CoA hydrolase</fullName>
    </alternativeName>
    <alternativeName>
        <fullName evidence="23">Thioesterase superfamily member 2</fullName>
    </alternativeName>
</protein>
<dbReference type="SUPFAM" id="SSF54637">
    <property type="entry name" value="Thioesterase/thiol ester dehydrase-isomerase"/>
    <property type="match status" value="1"/>
</dbReference>
<evidence type="ECO:0000256" key="12">
    <source>
        <dbReference type="ARBA" id="ARBA00023242"/>
    </source>
</evidence>
<dbReference type="Proteomes" id="UP001286313">
    <property type="component" value="Unassembled WGS sequence"/>
</dbReference>
<dbReference type="PANTHER" id="PTHR21660:SF1">
    <property type="entry name" value="ACYL-COENZYME A THIOESTERASE 13"/>
    <property type="match status" value="1"/>
</dbReference>
<comment type="catalytic activity">
    <reaction evidence="16">
        <text>hexanoyl-CoA + H2O = hexanoate + CoA + H(+)</text>
        <dbReference type="Rhea" id="RHEA:40115"/>
        <dbReference type="ChEBI" id="CHEBI:15377"/>
        <dbReference type="ChEBI" id="CHEBI:15378"/>
        <dbReference type="ChEBI" id="CHEBI:17120"/>
        <dbReference type="ChEBI" id="CHEBI:57287"/>
        <dbReference type="ChEBI" id="CHEBI:62620"/>
    </reaction>
    <physiologicalReaction direction="left-to-right" evidence="16">
        <dbReference type="Rhea" id="RHEA:40116"/>
    </physiologicalReaction>
</comment>
<comment type="catalytic activity">
    <reaction evidence="13">
        <text>octanoyl-CoA + H2O = octanoate + CoA + H(+)</text>
        <dbReference type="Rhea" id="RHEA:30143"/>
        <dbReference type="ChEBI" id="CHEBI:15377"/>
        <dbReference type="ChEBI" id="CHEBI:15378"/>
        <dbReference type="ChEBI" id="CHEBI:25646"/>
        <dbReference type="ChEBI" id="CHEBI:57287"/>
        <dbReference type="ChEBI" id="CHEBI:57386"/>
    </reaction>
    <physiologicalReaction direction="left-to-right" evidence="13">
        <dbReference type="Rhea" id="RHEA:30144"/>
    </physiologicalReaction>
</comment>
<keyword evidence="10" id="KW-0496">Mitochondrion</keyword>
<dbReference type="NCBIfam" id="TIGR00369">
    <property type="entry name" value="unchar_dom_1"/>
    <property type="match status" value="1"/>
</dbReference>
<evidence type="ECO:0000256" key="20">
    <source>
        <dbReference type="ARBA" id="ARBA00067273"/>
    </source>
</evidence>
<dbReference type="InterPro" id="IPR003736">
    <property type="entry name" value="PAAI_dom"/>
</dbReference>
<dbReference type="EMBL" id="JAWQEG010004822">
    <property type="protein sequence ID" value="KAK3860085.1"/>
    <property type="molecule type" value="Genomic_DNA"/>
</dbReference>
<dbReference type="InterPro" id="IPR039298">
    <property type="entry name" value="ACOT13"/>
</dbReference>
<evidence type="ECO:0000256" key="14">
    <source>
        <dbReference type="ARBA" id="ARBA00047969"/>
    </source>
</evidence>
<evidence type="ECO:0000256" key="11">
    <source>
        <dbReference type="ARBA" id="ARBA00023212"/>
    </source>
</evidence>
<evidence type="ECO:0000256" key="9">
    <source>
        <dbReference type="ARBA" id="ARBA00023098"/>
    </source>
</evidence>
<evidence type="ECO:0000256" key="2">
    <source>
        <dbReference type="ARBA" id="ARBA00004173"/>
    </source>
</evidence>
<comment type="subunit">
    <text evidence="19">Homotetramer. Interacts with PCTP.</text>
</comment>
<keyword evidence="26" id="KW-1185">Reference proteome</keyword>
<dbReference type="PANTHER" id="PTHR21660">
    <property type="entry name" value="THIOESTERASE SUPERFAMILY MEMBER-RELATED"/>
    <property type="match status" value="1"/>
</dbReference>
<dbReference type="Gene3D" id="3.10.129.10">
    <property type="entry name" value="Hotdog Thioesterase"/>
    <property type="match status" value="1"/>
</dbReference>
<dbReference type="Pfam" id="PF03061">
    <property type="entry name" value="4HBT"/>
    <property type="match status" value="1"/>
</dbReference>
<organism evidence="25 26">
    <name type="scientific">Petrolisthes cinctipes</name>
    <name type="common">Flat porcelain crab</name>
    <dbReference type="NCBI Taxonomy" id="88211"/>
    <lineage>
        <taxon>Eukaryota</taxon>
        <taxon>Metazoa</taxon>
        <taxon>Ecdysozoa</taxon>
        <taxon>Arthropoda</taxon>
        <taxon>Crustacea</taxon>
        <taxon>Multicrustacea</taxon>
        <taxon>Malacostraca</taxon>
        <taxon>Eumalacostraca</taxon>
        <taxon>Eucarida</taxon>
        <taxon>Decapoda</taxon>
        <taxon>Pleocyemata</taxon>
        <taxon>Anomura</taxon>
        <taxon>Galatheoidea</taxon>
        <taxon>Porcellanidae</taxon>
        <taxon>Petrolisthes</taxon>
    </lineage>
</organism>
<dbReference type="GO" id="GO:0006629">
    <property type="term" value="P:lipid metabolic process"/>
    <property type="evidence" value="ECO:0007669"/>
    <property type="project" value="UniProtKB-KW"/>
</dbReference>
<reference evidence="25" key="1">
    <citation type="submission" date="2023-10" db="EMBL/GenBank/DDBJ databases">
        <title>Genome assemblies of two species of porcelain crab, Petrolisthes cinctipes and Petrolisthes manimaculis (Anomura: Porcellanidae).</title>
        <authorList>
            <person name="Angst P."/>
        </authorList>
    </citation>
    <scope>NUCLEOTIDE SEQUENCE</scope>
    <source>
        <strain evidence="25">PB745_01</strain>
        <tissue evidence="25">Gill</tissue>
    </source>
</reference>
<evidence type="ECO:0000256" key="13">
    <source>
        <dbReference type="ARBA" id="ARBA00047588"/>
    </source>
</evidence>
<evidence type="ECO:0000256" key="3">
    <source>
        <dbReference type="ARBA" id="ARBA00004186"/>
    </source>
</evidence>
<evidence type="ECO:0000256" key="6">
    <source>
        <dbReference type="ARBA" id="ARBA00022490"/>
    </source>
</evidence>
<evidence type="ECO:0000256" key="19">
    <source>
        <dbReference type="ARBA" id="ARBA00064709"/>
    </source>
</evidence>
<comment type="function">
    <text evidence="18">Catalyzes the hydrolysis of acyl-CoAs into free fatty acids and coenzyme A (CoASH), regulating their respective intracellular levels. Has acyl-CoA thioesterase activity towards medium (C12) and long-chain (C18) fatty acyl-CoA substrates. Can also hydrolyze 3-hydroxyphenylacetyl-CoA and 3,4-dihydroxyphenylacetyl-CoA (in vitro). May play a role in controlling adaptive thermogenesis.</text>
</comment>
<evidence type="ECO:0000256" key="8">
    <source>
        <dbReference type="ARBA" id="ARBA00022990"/>
    </source>
</evidence>
<evidence type="ECO:0000313" key="25">
    <source>
        <dbReference type="EMBL" id="KAK3860085.1"/>
    </source>
</evidence>
<dbReference type="FunFam" id="3.10.129.10:FF:000021">
    <property type="entry name" value="Acyl-coenzyme A thioesterase 13"/>
    <property type="match status" value="1"/>
</dbReference>
<keyword evidence="6" id="KW-0963">Cytoplasm</keyword>
<evidence type="ECO:0000259" key="24">
    <source>
        <dbReference type="Pfam" id="PF03061"/>
    </source>
</evidence>
<gene>
    <name evidence="25" type="ORF">Pcinc_033838</name>
</gene>
<dbReference type="GO" id="GO:0005634">
    <property type="term" value="C:nucleus"/>
    <property type="evidence" value="ECO:0007669"/>
    <property type="project" value="UniProtKB-SubCell"/>
</dbReference>
<evidence type="ECO:0000256" key="7">
    <source>
        <dbReference type="ARBA" id="ARBA00022801"/>
    </source>
</evidence>
<evidence type="ECO:0000256" key="22">
    <source>
        <dbReference type="ARBA" id="ARBA00081533"/>
    </source>
</evidence>
<evidence type="ECO:0000256" key="10">
    <source>
        <dbReference type="ARBA" id="ARBA00023128"/>
    </source>
</evidence>
<keyword evidence="8" id="KW-0007">Acetylation</keyword>
<dbReference type="CDD" id="cd03443">
    <property type="entry name" value="PaaI_thioesterase"/>
    <property type="match status" value="1"/>
</dbReference>
<comment type="catalytic activity">
    <reaction evidence="17">
        <text>a fatty acyl-CoA + H2O = a fatty acid + CoA + H(+)</text>
        <dbReference type="Rhea" id="RHEA:16781"/>
        <dbReference type="ChEBI" id="CHEBI:15377"/>
        <dbReference type="ChEBI" id="CHEBI:15378"/>
        <dbReference type="ChEBI" id="CHEBI:28868"/>
        <dbReference type="ChEBI" id="CHEBI:57287"/>
        <dbReference type="ChEBI" id="CHEBI:77636"/>
    </reaction>
    <physiologicalReaction direction="left-to-right" evidence="17">
        <dbReference type="Rhea" id="RHEA:16782"/>
    </physiologicalReaction>
</comment>
<evidence type="ECO:0000256" key="18">
    <source>
        <dbReference type="ARBA" id="ARBA00058205"/>
    </source>
</evidence>